<sequence>MATKKKTTPRKKSAAKKAPARAKRTATGRTAPKGKAPAKAKAPARKKTTGKGTTPLRPKKKLKLPAAPQQKTGPEEKPEAQALARRMARLLIDKKALDVVILDVRGMTSYADYIVIASGESDRQVSAMAENVQVQLKQGDAPERALGTEGVDTGQWVLLDYGEVVAHLFLADLRAHYDLEGLWADAAREKVS</sequence>
<keyword evidence="2" id="KW-0678">Repressor</keyword>
<dbReference type="NCBIfam" id="TIGR00090">
    <property type="entry name" value="rsfS_iojap_ybeB"/>
    <property type="match status" value="1"/>
</dbReference>
<evidence type="ECO:0000256" key="1">
    <source>
        <dbReference type="ARBA" id="ARBA00010574"/>
    </source>
</evidence>
<comment type="function">
    <text evidence="2">Functions as a ribosomal silencing factor. Interacts with ribosomal protein uL14 (rplN), blocking formation of intersubunit bridge B8. Prevents association of the 30S and 50S ribosomal subunits and the formation of functional ribosomes, thus repressing translation.</text>
</comment>
<dbReference type="InterPro" id="IPR043519">
    <property type="entry name" value="NT_sf"/>
</dbReference>
<reference evidence="4 7" key="2">
    <citation type="submission" date="2019-07" db="EMBL/GenBank/DDBJ databases">
        <title>Whole genome shotgun sequence of Myxococcus fulvus NBRC 100333.</title>
        <authorList>
            <person name="Hosoyama A."/>
            <person name="Uohara A."/>
            <person name="Ohji S."/>
            <person name="Ichikawa N."/>
        </authorList>
    </citation>
    <scope>NUCLEOTIDE SEQUENCE [LARGE SCALE GENOMIC DNA]</scope>
    <source>
        <strain evidence="4 7">NBRC 100333</strain>
    </source>
</reference>
<evidence type="ECO:0000313" key="6">
    <source>
        <dbReference type="Proteomes" id="UP000183760"/>
    </source>
</evidence>
<evidence type="ECO:0000313" key="5">
    <source>
        <dbReference type="EMBL" id="SET14165.1"/>
    </source>
</evidence>
<dbReference type="GO" id="GO:0043023">
    <property type="term" value="F:ribosomal large subunit binding"/>
    <property type="evidence" value="ECO:0007669"/>
    <property type="project" value="TreeGrafter"/>
</dbReference>
<comment type="subcellular location">
    <subcellularLocation>
        <location evidence="2">Cytoplasm</location>
    </subcellularLocation>
</comment>
<feature type="region of interest" description="Disordered" evidence="3">
    <location>
        <begin position="1"/>
        <end position="81"/>
    </location>
</feature>
<dbReference type="RefSeq" id="WP_174816603.1">
    <property type="nucleotide sequence ID" value="NZ_BJXR01000006.1"/>
</dbReference>
<dbReference type="GO" id="GO:0090071">
    <property type="term" value="P:negative regulation of ribosome biogenesis"/>
    <property type="evidence" value="ECO:0007669"/>
    <property type="project" value="UniProtKB-UniRule"/>
</dbReference>
<dbReference type="PANTHER" id="PTHR21043">
    <property type="entry name" value="IOJAP SUPERFAMILY ORTHOLOG"/>
    <property type="match status" value="1"/>
</dbReference>
<dbReference type="PANTHER" id="PTHR21043:SF0">
    <property type="entry name" value="MITOCHONDRIAL ASSEMBLY OF RIBOSOMAL LARGE SUBUNIT PROTEIN 1"/>
    <property type="match status" value="1"/>
</dbReference>
<dbReference type="STRING" id="1334629.MFUL124B02_07035"/>
<evidence type="ECO:0000313" key="7">
    <source>
        <dbReference type="Proteomes" id="UP000321514"/>
    </source>
</evidence>
<comment type="caution">
    <text evidence="4">The sequence shown here is derived from an EMBL/GenBank/DDBJ whole genome shotgun (WGS) entry which is preliminary data.</text>
</comment>
<name>A0A511STH2_MYXFU</name>
<proteinExistence type="inferred from homology"/>
<dbReference type="SUPFAM" id="SSF81301">
    <property type="entry name" value="Nucleotidyltransferase"/>
    <property type="match status" value="1"/>
</dbReference>
<feature type="compositionally biased region" description="Basic residues" evidence="3">
    <location>
        <begin position="36"/>
        <end position="49"/>
    </location>
</feature>
<dbReference type="AlphaFoldDB" id="A0A511STH2"/>
<keyword evidence="6" id="KW-1185">Reference proteome</keyword>
<feature type="compositionally biased region" description="Basic residues" evidence="3">
    <location>
        <begin position="1"/>
        <end position="26"/>
    </location>
</feature>
<comment type="subunit">
    <text evidence="2">Interacts with ribosomal protein uL14 (rplN).</text>
</comment>
<dbReference type="GO" id="GO:0042256">
    <property type="term" value="P:cytosolic ribosome assembly"/>
    <property type="evidence" value="ECO:0007669"/>
    <property type="project" value="UniProtKB-UniRule"/>
</dbReference>
<accession>A0A511STH2</accession>
<reference evidence="5 6" key="1">
    <citation type="submission" date="2016-10" db="EMBL/GenBank/DDBJ databases">
        <authorList>
            <person name="Varghese N."/>
            <person name="Submissions S."/>
        </authorList>
    </citation>
    <scope>NUCLEOTIDE SEQUENCE [LARGE SCALE GENOMIC DNA]</scope>
    <source>
        <strain evidence="5 6">DSM 16525</strain>
    </source>
</reference>
<dbReference type="EMBL" id="FOIB01000001">
    <property type="protein sequence ID" value="SET14165.1"/>
    <property type="molecule type" value="Genomic_DNA"/>
</dbReference>
<dbReference type="InterPro" id="IPR004394">
    <property type="entry name" value="Iojap/RsfS/C7orf30"/>
</dbReference>
<protein>
    <recommendedName>
        <fullName evidence="2">Ribosomal silencing factor RsfS</fullName>
    </recommendedName>
</protein>
<dbReference type="GO" id="GO:0017148">
    <property type="term" value="P:negative regulation of translation"/>
    <property type="evidence" value="ECO:0007669"/>
    <property type="project" value="UniProtKB-UniRule"/>
</dbReference>
<keyword evidence="2" id="KW-0963">Cytoplasm</keyword>
<dbReference type="Proteomes" id="UP000321514">
    <property type="component" value="Unassembled WGS sequence"/>
</dbReference>
<keyword evidence="2" id="KW-0810">Translation regulation</keyword>
<dbReference type="EMBL" id="BJXR01000006">
    <property type="protein sequence ID" value="GEN05231.1"/>
    <property type="molecule type" value="Genomic_DNA"/>
</dbReference>
<organism evidence="4 7">
    <name type="scientific">Myxococcus fulvus</name>
    <dbReference type="NCBI Taxonomy" id="33"/>
    <lineage>
        <taxon>Bacteria</taxon>
        <taxon>Pseudomonadati</taxon>
        <taxon>Myxococcota</taxon>
        <taxon>Myxococcia</taxon>
        <taxon>Myxococcales</taxon>
        <taxon>Cystobacterineae</taxon>
        <taxon>Myxococcaceae</taxon>
        <taxon>Myxococcus</taxon>
    </lineage>
</organism>
<evidence type="ECO:0000313" key="4">
    <source>
        <dbReference type="EMBL" id="GEN05231.1"/>
    </source>
</evidence>
<dbReference type="Gene3D" id="3.30.460.10">
    <property type="entry name" value="Beta Polymerase, domain 2"/>
    <property type="match status" value="1"/>
</dbReference>
<comment type="similarity">
    <text evidence="1 2">Belongs to the Iojap/RsfS family.</text>
</comment>
<dbReference type="GO" id="GO:0005737">
    <property type="term" value="C:cytoplasm"/>
    <property type="evidence" value="ECO:0007669"/>
    <property type="project" value="UniProtKB-SubCell"/>
</dbReference>
<dbReference type="Proteomes" id="UP000183760">
    <property type="component" value="Unassembled WGS sequence"/>
</dbReference>
<evidence type="ECO:0000256" key="2">
    <source>
        <dbReference type="HAMAP-Rule" id="MF_01477"/>
    </source>
</evidence>
<dbReference type="HAMAP" id="MF_01477">
    <property type="entry name" value="Iojap_RsfS"/>
    <property type="match status" value="1"/>
</dbReference>
<gene>
    <name evidence="2" type="primary">rsfS</name>
    <name evidence="4" type="ORF">MFU01_02680</name>
    <name evidence="5" type="ORF">SAMN05443572_1011224</name>
</gene>
<evidence type="ECO:0000256" key="3">
    <source>
        <dbReference type="SAM" id="MobiDB-lite"/>
    </source>
</evidence>
<dbReference type="Pfam" id="PF02410">
    <property type="entry name" value="RsfS"/>
    <property type="match status" value="1"/>
</dbReference>